<keyword evidence="2" id="KW-0479">Metal-binding</keyword>
<dbReference type="Pfam" id="PF12836">
    <property type="entry name" value="HHH_3"/>
    <property type="match status" value="1"/>
</dbReference>
<dbReference type="Gene3D" id="3.20.20.70">
    <property type="entry name" value="Aldolase class I"/>
    <property type="match status" value="1"/>
</dbReference>
<dbReference type="InterPro" id="IPR010994">
    <property type="entry name" value="RuvA_2-like"/>
</dbReference>
<dbReference type="GO" id="GO:0046872">
    <property type="term" value="F:metal ion binding"/>
    <property type="evidence" value="ECO:0007669"/>
    <property type="project" value="UniProtKB-KW"/>
</dbReference>
<dbReference type="Proteomes" id="UP000095390">
    <property type="component" value="Unassembled WGS sequence"/>
</dbReference>
<dbReference type="NCBIfam" id="TIGR03916">
    <property type="entry name" value="rSAM_link_UDG"/>
    <property type="match status" value="1"/>
</dbReference>
<evidence type="ECO:0000256" key="3">
    <source>
        <dbReference type="ARBA" id="ARBA00023004"/>
    </source>
</evidence>
<dbReference type="SUPFAM" id="SSF102114">
    <property type="entry name" value="Radical SAM enzymes"/>
    <property type="match status" value="1"/>
</dbReference>
<keyword evidence="3" id="KW-0408">Iron</keyword>
<evidence type="ECO:0000256" key="4">
    <source>
        <dbReference type="ARBA" id="ARBA00023014"/>
    </source>
</evidence>
<dbReference type="SFLD" id="SFLDS00029">
    <property type="entry name" value="Radical_SAM"/>
    <property type="match status" value="1"/>
</dbReference>
<dbReference type="InterPro" id="IPR058240">
    <property type="entry name" value="rSAM_sf"/>
</dbReference>
<dbReference type="CDD" id="cd01335">
    <property type="entry name" value="Radical_SAM"/>
    <property type="match status" value="1"/>
</dbReference>
<dbReference type="InterPro" id="IPR013785">
    <property type="entry name" value="Aldolase_TIM"/>
</dbReference>
<dbReference type="InterPro" id="IPR007197">
    <property type="entry name" value="rSAM"/>
</dbReference>
<dbReference type="PANTHER" id="PTHR21180">
    <property type="entry name" value="ENDONUCLEASE/EXONUCLEASE/PHOSPHATASE FAMILY DOMAIN-CONTAINING PROTEIN 1"/>
    <property type="match status" value="1"/>
</dbReference>
<reference evidence="5 6" key="1">
    <citation type="submission" date="2015-09" db="EMBL/GenBank/DDBJ databases">
        <authorList>
            <consortium name="Pathogen Informatics"/>
        </authorList>
    </citation>
    <scope>NUCLEOTIDE SEQUENCE [LARGE SCALE GENOMIC DNA]</scope>
    <source>
        <strain evidence="5 6">2789STDY5834966</strain>
    </source>
</reference>
<dbReference type="PANTHER" id="PTHR21180:SF9">
    <property type="entry name" value="TYPE II SECRETION SYSTEM PROTEIN K"/>
    <property type="match status" value="1"/>
</dbReference>
<evidence type="ECO:0000256" key="2">
    <source>
        <dbReference type="ARBA" id="ARBA00022723"/>
    </source>
</evidence>
<dbReference type="OrthoDB" id="9801154at2"/>
<dbReference type="GO" id="GO:0051536">
    <property type="term" value="F:iron-sulfur cluster binding"/>
    <property type="evidence" value="ECO:0007669"/>
    <property type="project" value="UniProtKB-KW"/>
</dbReference>
<dbReference type="AlphaFoldDB" id="A0A173SU16"/>
<dbReference type="SFLD" id="SFLDG01102">
    <property type="entry name" value="Uncharacterised_Radical_SAM_Su"/>
    <property type="match status" value="1"/>
</dbReference>
<proteinExistence type="predicted"/>
<dbReference type="Gene3D" id="1.10.150.320">
    <property type="entry name" value="Photosystem II 12 kDa extrinsic protein"/>
    <property type="match status" value="1"/>
</dbReference>
<protein>
    <submittedName>
        <fullName evidence="5">Putative DNA modification/repair radical SAM protein</fullName>
    </submittedName>
</protein>
<dbReference type="GO" id="GO:0003824">
    <property type="term" value="F:catalytic activity"/>
    <property type="evidence" value="ECO:0007669"/>
    <property type="project" value="InterPro"/>
</dbReference>
<evidence type="ECO:0000313" key="6">
    <source>
        <dbReference type="Proteomes" id="UP000095390"/>
    </source>
</evidence>
<dbReference type="SUPFAM" id="SSF47781">
    <property type="entry name" value="RuvA domain 2-like"/>
    <property type="match status" value="1"/>
</dbReference>
<gene>
    <name evidence="5" type="ORF">ERS852578_01190</name>
</gene>
<organism evidence="5 6">
    <name type="scientific">Anaerobutyricum hallii</name>
    <dbReference type="NCBI Taxonomy" id="39488"/>
    <lineage>
        <taxon>Bacteria</taxon>
        <taxon>Bacillati</taxon>
        <taxon>Bacillota</taxon>
        <taxon>Clostridia</taxon>
        <taxon>Lachnospirales</taxon>
        <taxon>Lachnospiraceae</taxon>
        <taxon>Anaerobutyricum</taxon>
    </lineage>
</organism>
<evidence type="ECO:0000313" key="5">
    <source>
        <dbReference type="EMBL" id="CUM93680.1"/>
    </source>
</evidence>
<sequence>MTETEISLERKLKILADAAKYDVACTSSGSSRRGKKGHLGNTISAGICHTFSSDGRCVSLLKILFSNDCVFDCKYCPSRAANEKERATFTPEEICRLVVEFYRRNYIEGLFLSSAVVKSPAYTMERMYEAIYMLRNKYHFNGYIHVKAIPGAPDDIIYALGFLVDRMSVNLELPTAEGLKRLAPNKKPKNLIRPIQQIQRGIQTQRVALGKDSRMERAKGNQYLSNSIFNEKNTSFVEDKSVFSIMEDAQKSVKQNDNVNRRQNDAAFFKETRLERDIGSNIDTENSMSVATNSSIENSLNSNIGRRGRENAAMSDNASQMGNGMSGGVESKITLPSHFLQTTGKREGAQFVPAGQSTQMIIGASGESDFHLLSLTQRLYQQYDLKRVFYSAYVPLNDDPELPAIGTAPPLLREHRLYQADWLLRYYGFQADELLSSDRPNFNTFIDPKCDWALRHLEYFPVEINQASYEQLLRVPGIGNKSAGRIVRARRQAALDFEDIKKMGVVLKRAVYFITCRGKMKYHTPIEEDFITRQLIGTNQKDNWKIEHPTTYRQLSLFDDFNLT</sequence>
<dbReference type="InterPro" id="IPR023874">
    <property type="entry name" value="DNA_rSAM_put"/>
</dbReference>
<evidence type="ECO:0000256" key="1">
    <source>
        <dbReference type="ARBA" id="ARBA00022691"/>
    </source>
</evidence>
<keyword evidence="4" id="KW-0411">Iron-sulfur</keyword>
<name>A0A173SU16_9FIRM</name>
<keyword evidence="1" id="KW-0949">S-adenosyl-L-methionine</keyword>
<dbReference type="RefSeq" id="WP_022169988.1">
    <property type="nucleotide sequence ID" value="NZ_CALLAX010000054.1"/>
</dbReference>
<dbReference type="EMBL" id="CYYC01000011">
    <property type="protein sequence ID" value="CUM93680.1"/>
    <property type="molecule type" value="Genomic_DNA"/>
</dbReference>
<accession>A0A173SU16</accession>
<dbReference type="InterPro" id="IPR051675">
    <property type="entry name" value="Endo/Exo/Phosphatase_dom_1"/>
</dbReference>